<feature type="domain" description="RNA polymerase sigma-70 ECF-like HTH" evidence="4">
    <location>
        <begin position="27"/>
        <end position="207"/>
    </location>
</feature>
<dbReference type="Proteomes" id="UP000264492">
    <property type="component" value="Unassembled WGS sequence"/>
</dbReference>
<dbReference type="NCBIfam" id="TIGR02937">
    <property type="entry name" value="sigma70-ECF"/>
    <property type="match status" value="1"/>
</dbReference>
<dbReference type="PANTHER" id="PTHR43133">
    <property type="entry name" value="RNA POLYMERASE ECF-TYPE SIGMA FACTO"/>
    <property type="match status" value="1"/>
</dbReference>
<accession>A0A371JWW5</accession>
<dbReference type="InterPro" id="IPR036388">
    <property type="entry name" value="WH-like_DNA-bd_sf"/>
</dbReference>
<evidence type="ECO:0000313" key="6">
    <source>
        <dbReference type="Proteomes" id="UP000264492"/>
    </source>
</evidence>
<dbReference type="NCBIfam" id="TIGR02999">
    <property type="entry name" value="Sig-70_X6"/>
    <property type="match status" value="1"/>
</dbReference>
<evidence type="ECO:0000256" key="3">
    <source>
        <dbReference type="ARBA" id="ARBA00023163"/>
    </source>
</evidence>
<dbReference type="Pfam" id="PF07638">
    <property type="entry name" value="Sigma70_ECF"/>
    <property type="match status" value="1"/>
</dbReference>
<dbReference type="PANTHER" id="PTHR43133:SF39">
    <property type="entry name" value="SIMILAR TO RNA POLYMERASE SIGMA-E FACTOR"/>
    <property type="match status" value="1"/>
</dbReference>
<evidence type="ECO:0000256" key="2">
    <source>
        <dbReference type="ARBA" id="ARBA00023082"/>
    </source>
</evidence>
<gene>
    <name evidence="5" type="ORF">DX914_17950</name>
</gene>
<protein>
    <recommendedName>
        <fullName evidence="4">RNA polymerase sigma-70 ECF-like HTH domain-containing protein</fullName>
    </recommendedName>
</protein>
<dbReference type="RefSeq" id="WP_115861364.1">
    <property type="nucleotide sequence ID" value="NZ_QTSU01000004.1"/>
</dbReference>
<keyword evidence="3" id="KW-0804">Transcription</keyword>
<keyword evidence="6" id="KW-1185">Reference proteome</keyword>
<reference evidence="5 6" key="1">
    <citation type="submission" date="2018-08" db="EMBL/GenBank/DDBJ databases">
        <title>Lysobacter sp. zong2l5, whole genome shotgun sequence.</title>
        <authorList>
            <person name="Zhang X."/>
            <person name="Feng G."/>
            <person name="Zhu H."/>
        </authorList>
    </citation>
    <scope>NUCLEOTIDE SEQUENCE [LARGE SCALE GENOMIC DNA]</scope>
    <source>
        <strain evidence="6">zong2l5</strain>
    </source>
</reference>
<dbReference type="InterPro" id="IPR013324">
    <property type="entry name" value="RNA_pol_sigma_r3/r4-like"/>
</dbReference>
<keyword evidence="2" id="KW-0731">Sigma factor</keyword>
<evidence type="ECO:0000259" key="4">
    <source>
        <dbReference type="Pfam" id="PF07638"/>
    </source>
</evidence>
<dbReference type="Gene3D" id="1.10.10.10">
    <property type="entry name" value="Winged helix-like DNA-binding domain superfamily/Winged helix DNA-binding domain"/>
    <property type="match status" value="1"/>
</dbReference>
<dbReference type="Gene3D" id="1.10.1740.10">
    <property type="match status" value="1"/>
</dbReference>
<dbReference type="GO" id="GO:0006352">
    <property type="term" value="P:DNA-templated transcription initiation"/>
    <property type="evidence" value="ECO:0007669"/>
    <property type="project" value="InterPro"/>
</dbReference>
<name>A0A371JWW5_9GAMM</name>
<dbReference type="InterPro" id="IPR053812">
    <property type="entry name" value="HTH_Sigma70_ECF-like"/>
</dbReference>
<dbReference type="InterPro" id="IPR011517">
    <property type="entry name" value="RNA_pol_sigma70_ECF-like"/>
</dbReference>
<dbReference type="SUPFAM" id="SSF88659">
    <property type="entry name" value="Sigma3 and sigma4 domains of RNA polymerase sigma factors"/>
    <property type="match status" value="1"/>
</dbReference>
<dbReference type="AlphaFoldDB" id="A0A371JWW5"/>
<dbReference type="GO" id="GO:0016987">
    <property type="term" value="F:sigma factor activity"/>
    <property type="evidence" value="ECO:0007669"/>
    <property type="project" value="UniProtKB-KW"/>
</dbReference>
<evidence type="ECO:0000256" key="1">
    <source>
        <dbReference type="ARBA" id="ARBA00023015"/>
    </source>
</evidence>
<evidence type="ECO:0000313" key="5">
    <source>
        <dbReference type="EMBL" id="RDZ26156.1"/>
    </source>
</evidence>
<dbReference type="InterPro" id="IPR014284">
    <property type="entry name" value="RNA_pol_sigma-70_dom"/>
</dbReference>
<dbReference type="EMBL" id="QTSU01000004">
    <property type="protein sequence ID" value="RDZ26156.1"/>
    <property type="molecule type" value="Genomic_DNA"/>
</dbReference>
<dbReference type="InterPro" id="IPR039425">
    <property type="entry name" value="RNA_pol_sigma-70-like"/>
</dbReference>
<dbReference type="OrthoDB" id="128473at2"/>
<proteinExistence type="predicted"/>
<comment type="caution">
    <text evidence="5">The sequence shown here is derived from an EMBL/GenBank/DDBJ whole genome shotgun (WGS) entry which is preliminary data.</text>
</comment>
<organism evidence="5 6">
    <name type="scientific">Lysobacter silvisoli</name>
    <dbReference type="NCBI Taxonomy" id="2293254"/>
    <lineage>
        <taxon>Bacteria</taxon>
        <taxon>Pseudomonadati</taxon>
        <taxon>Pseudomonadota</taxon>
        <taxon>Gammaproteobacteria</taxon>
        <taxon>Lysobacterales</taxon>
        <taxon>Lysobacteraceae</taxon>
        <taxon>Lysobacter</taxon>
    </lineage>
</organism>
<sequence>MTEQEPDAARKTGSGGAAGFDFGRATMNSVTELIHAAQNGERGAWDRVYALLYEELHKVAGLHLRRRWRGGERSPTSLINRTWLRLNQDQVTLNNRQHLLSVLSRAMRYAILDEVRRLQTSKRAEHFYPDELDNAPEPSHDPELHQLVAIDRALTDLSAIDARLGQVVEMRYFAGMNEAEIAEVLGVTERTVRRDWRKARAFLAASLGDSAQIADPPDPD</sequence>
<keyword evidence="1" id="KW-0805">Transcription regulation</keyword>